<dbReference type="Proteomes" id="UP000284322">
    <property type="component" value="Unassembled WGS sequence"/>
</dbReference>
<proteinExistence type="predicted"/>
<accession>A0A419R346</accession>
<dbReference type="RefSeq" id="WP_120108118.1">
    <property type="nucleotide sequence ID" value="NZ_RAHJ01000017.1"/>
</dbReference>
<protein>
    <submittedName>
        <fullName evidence="1">Uncharacterized protein</fullName>
    </submittedName>
</protein>
<dbReference type="AlphaFoldDB" id="A0A419R346"/>
<keyword evidence="2" id="KW-1185">Reference proteome</keyword>
<gene>
    <name evidence="1" type="ORF">D6858_05655</name>
</gene>
<comment type="caution">
    <text evidence="1">The sequence shown here is derived from an EMBL/GenBank/DDBJ whole genome shotgun (WGS) entry which is preliminary data.</text>
</comment>
<dbReference type="OrthoDB" id="7188852at2"/>
<evidence type="ECO:0000313" key="1">
    <source>
        <dbReference type="EMBL" id="RJX68507.1"/>
    </source>
</evidence>
<organism evidence="1 2">
    <name type="scientific">Tsuneonella suprasediminis</name>
    <dbReference type="NCBI Taxonomy" id="2306996"/>
    <lineage>
        <taxon>Bacteria</taxon>
        <taxon>Pseudomonadati</taxon>
        <taxon>Pseudomonadota</taxon>
        <taxon>Alphaproteobacteria</taxon>
        <taxon>Sphingomonadales</taxon>
        <taxon>Erythrobacteraceae</taxon>
        <taxon>Tsuneonella</taxon>
    </lineage>
</organism>
<dbReference type="EMBL" id="RAHJ01000017">
    <property type="protein sequence ID" value="RJX68507.1"/>
    <property type="molecule type" value="Genomic_DNA"/>
</dbReference>
<name>A0A419R346_9SPHN</name>
<reference evidence="1 2" key="1">
    <citation type="submission" date="2018-09" db="EMBL/GenBank/DDBJ databases">
        <title>Altererythrobacter sp.Ery1 and Ery12, the genome sequencing of novel strains in genus Alterythrobacter.</title>
        <authorList>
            <person name="Cheng H."/>
            <person name="Wu Y.-H."/>
            <person name="Fang C."/>
            <person name="Xu X.-W."/>
        </authorList>
    </citation>
    <scope>NUCLEOTIDE SEQUENCE [LARGE SCALE GENOMIC DNA]</scope>
    <source>
        <strain evidence="1 2">Ery12</strain>
    </source>
</reference>
<evidence type="ECO:0000313" key="2">
    <source>
        <dbReference type="Proteomes" id="UP000284322"/>
    </source>
</evidence>
<sequence length="430" mass="47942">MIDLVHPDQARHQTAVEAMPAQLHGFDRGLIFEAGWRMGCLITGHGQRDRDEAKRLPVERRLKILAAGSSALLNWPNSVTDALQGVVRGTVEGDDRLAVAARNFTNFRGQWKELRNLVRSSVPQLEIGGLQAVKATLGVGVNSAQLEKVLGVSQKVVGRLRETELQPVIKGGTTNLHEVFEAAELAGLRQDLDDRIPFGSIAERMNISRHGVEQLACLRELTIYDTGPVRIAFRQRQAKASDWHRILTRLESTSVEIEEDCSLAIGRAFRAIGGREKPWGPLIQAMMRGEIAFSLDDGVGRFMDRVRVRRDDLDKILNLNFQCRDYPGFTFERRINRRDTEELLNLNPKSFSAALKNGTIIAPGSSSYDRRKMLAAAAKYISESEILARWNGVDRRLPAPLRGKKRIKKICTLGWERAVIEVAMAGGLPG</sequence>